<feature type="domain" description="Glucose/Sorbosone dehydrogenase" evidence="3">
    <location>
        <begin position="74"/>
        <end position="375"/>
    </location>
</feature>
<feature type="compositionally biased region" description="Low complexity" evidence="1">
    <location>
        <begin position="37"/>
        <end position="48"/>
    </location>
</feature>
<reference evidence="4 5" key="1">
    <citation type="journal article" date="2017" name="ISME J.">
        <title>Potential for microbial H2 and metal transformations associated with novel bacteria and archaea in deep terrestrial subsurface sediments.</title>
        <authorList>
            <person name="Hernsdorf A.W."/>
            <person name="Amano Y."/>
            <person name="Miyakawa K."/>
            <person name="Ise K."/>
            <person name="Suzuki Y."/>
            <person name="Anantharaman K."/>
            <person name="Probst A."/>
            <person name="Burstein D."/>
            <person name="Thomas B.C."/>
            <person name="Banfield J.F."/>
        </authorList>
    </citation>
    <scope>NUCLEOTIDE SEQUENCE [LARGE SCALE GENOMIC DNA]</scope>
    <source>
        <strain evidence="4">HGW-Falkowbacteria-2</strain>
    </source>
</reference>
<name>A0A2N2E3B2_9BACT</name>
<sequence>MPTKTFQSLLIVILIFAVAGLGLYYLVGKDRLKRENNNPPVVEVPSNGENGGSDDGQDNNGDDTPEPFIVATDLNIPWEVAYIEEEGFLITERPGNLVRLNMDGNKRFIPIEEVNPFGEGGLMGLALHPNFSDNNYIYLYLTTESGIRVVNKVERYRYDLNSNELSDKTLIIGDIPGSRNHDGGRIAFGPDGFLYITTGDAGNSSLSQDRNSLAGKILRLRDDGSVPEDNPFGSPVWAYGLRNSQGLAWDGQERLWATDHGRSGISSGFDELNLIERGKNYGWPEIQGDEEREGMERPVIHSGATTTWAPAGLGYLGGRLFFAGLRGSALYSVAVGEDGGISDFKTHYEDEFGRLRAVLVADGDLYISTSNRDGRGSENDGDDKMIRITLEAIFE</sequence>
<dbReference type="Proteomes" id="UP000233325">
    <property type="component" value="Unassembled WGS sequence"/>
</dbReference>
<dbReference type="InterPro" id="IPR012938">
    <property type="entry name" value="Glc/Sorbosone_DH"/>
</dbReference>
<feature type="transmembrane region" description="Helical" evidence="2">
    <location>
        <begin position="6"/>
        <end position="27"/>
    </location>
</feature>
<gene>
    <name evidence="4" type="ORF">CVU83_00475</name>
</gene>
<protein>
    <submittedName>
        <fullName evidence="4">Glucose sorbosone dehydrogenase</fullName>
    </submittedName>
</protein>
<proteinExistence type="predicted"/>
<accession>A0A2N2E3B2</accession>
<feature type="region of interest" description="Disordered" evidence="1">
    <location>
        <begin position="36"/>
        <end position="66"/>
    </location>
</feature>
<evidence type="ECO:0000256" key="1">
    <source>
        <dbReference type="SAM" id="MobiDB-lite"/>
    </source>
</evidence>
<dbReference type="InterPro" id="IPR011041">
    <property type="entry name" value="Quinoprot_gluc/sorb_DH_b-prop"/>
</dbReference>
<dbReference type="Gene3D" id="2.120.10.30">
    <property type="entry name" value="TolB, C-terminal domain"/>
    <property type="match status" value="1"/>
</dbReference>
<keyword evidence="2" id="KW-0812">Transmembrane</keyword>
<evidence type="ECO:0000313" key="5">
    <source>
        <dbReference type="Proteomes" id="UP000233325"/>
    </source>
</evidence>
<dbReference type="PANTHER" id="PTHR19328:SF13">
    <property type="entry name" value="HIPL1 PROTEIN"/>
    <property type="match status" value="1"/>
</dbReference>
<dbReference type="EMBL" id="PHAH01000004">
    <property type="protein sequence ID" value="PKM89193.1"/>
    <property type="molecule type" value="Genomic_DNA"/>
</dbReference>
<evidence type="ECO:0000256" key="2">
    <source>
        <dbReference type="SAM" id="Phobius"/>
    </source>
</evidence>
<dbReference type="Pfam" id="PF07995">
    <property type="entry name" value="GSDH"/>
    <property type="match status" value="1"/>
</dbReference>
<evidence type="ECO:0000313" key="4">
    <source>
        <dbReference type="EMBL" id="PKM89193.1"/>
    </source>
</evidence>
<keyword evidence="2" id="KW-0472">Membrane</keyword>
<evidence type="ECO:0000259" key="3">
    <source>
        <dbReference type="Pfam" id="PF07995"/>
    </source>
</evidence>
<dbReference type="PANTHER" id="PTHR19328">
    <property type="entry name" value="HEDGEHOG-INTERACTING PROTEIN"/>
    <property type="match status" value="1"/>
</dbReference>
<dbReference type="InterPro" id="IPR011042">
    <property type="entry name" value="6-blade_b-propeller_TolB-like"/>
</dbReference>
<comment type="caution">
    <text evidence="4">The sequence shown here is derived from an EMBL/GenBank/DDBJ whole genome shotgun (WGS) entry which is preliminary data.</text>
</comment>
<organism evidence="4 5">
    <name type="scientific">Candidatus Falkowbacteria bacterium HGW-Falkowbacteria-2</name>
    <dbReference type="NCBI Taxonomy" id="2013769"/>
    <lineage>
        <taxon>Bacteria</taxon>
        <taxon>Candidatus Falkowiibacteriota</taxon>
    </lineage>
</organism>
<keyword evidence="2" id="KW-1133">Transmembrane helix</keyword>
<dbReference type="AlphaFoldDB" id="A0A2N2E3B2"/>
<feature type="compositionally biased region" description="Acidic residues" evidence="1">
    <location>
        <begin position="55"/>
        <end position="65"/>
    </location>
</feature>
<dbReference type="SUPFAM" id="SSF50952">
    <property type="entry name" value="Soluble quinoprotein glucose dehydrogenase"/>
    <property type="match status" value="1"/>
</dbReference>